<feature type="transmembrane region" description="Helical" evidence="4">
    <location>
        <begin position="23"/>
        <end position="41"/>
    </location>
</feature>
<evidence type="ECO:0000256" key="2">
    <source>
        <dbReference type="SAM" id="Coils"/>
    </source>
</evidence>
<accession>A0AAE4Y970</accession>
<dbReference type="Proteomes" id="UP001193501">
    <property type="component" value="Unassembled WGS sequence"/>
</dbReference>
<sequence>MTETGAEVLQQITRRKRRRWKGWLVLALLVALCGGGAWVYGRGSDSTPAVSYTSSEVATRDIVVQITAVGTVEPIEQVDVSSLISGTIAEMAVRVNDRVKKGDVLARLDTSSLQAELARDQATLAAQKAQVADAEAALEAARATLARVQKIHDKGLNTDDELSTAATAARRAEAGLAQAMAQVQVAEANVLLSETSLAKAVITSPIDGMVLEVSADVGQTVNASASETAVLFTLAHDLAQMRLSVDVAEADVGKVALDNPAEFTVDAWLGESFPAQVSELHYAPQTVDGIVTYPTILSIDNSDLRLRPGMTASADITVQEVKGVLTVPNAAFRFSPPRQSVATQSSSGLLGVLFSGGGPGGNRGNRTTVSNEPDREGFRGLYVLRDGVPAKVQVKTGATDGTLTQVLEGDLKAGDLVVTAQTTVAE</sequence>
<proteinExistence type="inferred from homology"/>
<name>A0AAE4Y970_9RHOB</name>
<gene>
    <name evidence="7" type="ORF">GV832_07500</name>
</gene>
<reference evidence="7" key="1">
    <citation type="submission" date="2020-01" db="EMBL/GenBank/DDBJ databases">
        <authorList>
            <person name="Chen W.-M."/>
        </authorList>
    </citation>
    <scope>NUCLEOTIDE SEQUENCE</scope>
    <source>
        <strain evidence="7">CYK-10</strain>
    </source>
</reference>
<dbReference type="InterPro" id="IPR058792">
    <property type="entry name" value="Beta-barrel_RND_2"/>
</dbReference>
<comment type="similarity">
    <text evidence="1">Belongs to the membrane fusion protein (MFP) (TC 8.A.1) family.</text>
</comment>
<evidence type="ECO:0000256" key="4">
    <source>
        <dbReference type="SAM" id="Phobius"/>
    </source>
</evidence>
<evidence type="ECO:0000313" key="7">
    <source>
        <dbReference type="EMBL" id="NBZ87422.1"/>
    </source>
</evidence>
<keyword evidence="4" id="KW-0812">Transmembrane</keyword>
<evidence type="ECO:0000313" key="8">
    <source>
        <dbReference type="Proteomes" id="UP001193501"/>
    </source>
</evidence>
<keyword evidence="8" id="KW-1185">Reference proteome</keyword>
<dbReference type="GO" id="GO:1990281">
    <property type="term" value="C:efflux pump complex"/>
    <property type="evidence" value="ECO:0007669"/>
    <property type="project" value="TreeGrafter"/>
</dbReference>
<keyword evidence="2" id="KW-0175">Coiled coil</keyword>
<keyword evidence="4" id="KW-1133">Transmembrane helix</keyword>
<feature type="region of interest" description="Disordered" evidence="3">
    <location>
        <begin position="355"/>
        <end position="374"/>
    </location>
</feature>
<dbReference type="RefSeq" id="WP_168774240.1">
    <property type="nucleotide sequence ID" value="NZ_JAABNR010000006.1"/>
</dbReference>
<protein>
    <submittedName>
        <fullName evidence="7">Efflux RND transporter periplasmic adaptor subunit</fullName>
    </submittedName>
</protein>
<evidence type="ECO:0000259" key="6">
    <source>
        <dbReference type="Pfam" id="PF25954"/>
    </source>
</evidence>
<dbReference type="PANTHER" id="PTHR30469:SF33">
    <property type="entry name" value="SLR1207 PROTEIN"/>
    <property type="match status" value="1"/>
</dbReference>
<dbReference type="EMBL" id="JAABNR010000006">
    <property type="protein sequence ID" value="NBZ87422.1"/>
    <property type="molecule type" value="Genomic_DNA"/>
</dbReference>
<dbReference type="PRINTS" id="PR01490">
    <property type="entry name" value="RTXTOXIND"/>
</dbReference>
<dbReference type="SUPFAM" id="SSF111369">
    <property type="entry name" value="HlyD-like secretion proteins"/>
    <property type="match status" value="1"/>
</dbReference>
<dbReference type="Gene3D" id="2.40.30.170">
    <property type="match status" value="1"/>
</dbReference>
<dbReference type="GO" id="GO:0015562">
    <property type="term" value="F:efflux transmembrane transporter activity"/>
    <property type="evidence" value="ECO:0007669"/>
    <property type="project" value="TreeGrafter"/>
</dbReference>
<dbReference type="AlphaFoldDB" id="A0AAE4Y970"/>
<feature type="domain" description="Multidrug resistance protein MdtA-like barrel-sandwich hybrid" evidence="5">
    <location>
        <begin position="76"/>
        <end position="231"/>
    </location>
</feature>
<dbReference type="Gene3D" id="2.40.50.100">
    <property type="match status" value="2"/>
</dbReference>
<dbReference type="Pfam" id="PF25954">
    <property type="entry name" value="Beta-barrel_RND_2"/>
    <property type="match status" value="1"/>
</dbReference>
<evidence type="ECO:0000259" key="5">
    <source>
        <dbReference type="Pfam" id="PF25917"/>
    </source>
</evidence>
<evidence type="ECO:0000256" key="3">
    <source>
        <dbReference type="SAM" id="MobiDB-lite"/>
    </source>
</evidence>
<organism evidence="7 8">
    <name type="scientific">Stagnihabitans tardus</name>
    <dbReference type="NCBI Taxonomy" id="2699202"/>
    <lineage>
        <taxon>Bacteria</taxon>
        <taxon>Pseudomonadati</taxon>
        <taxon>Pseudomonadota</taxon>
        <taxon>Alphaproteobacteria</taxon>
        <taxon>Rhodobacterales</taxon>
        <taxon>Paracoccaceae</taxon>
        <taxon>Stagnihabitans</taxon>
    </lineage>
</organism>
<keyword evidence="4" id="KW-0472">Membrane</keyword>
<dbReference type="NCBIfam" id="TIGR01730">
    <property type="entry name" value="RND_mfp"/>
    <property type="match status" value="1"/>
</dbReference>
<dbReference type="InterPro" id="IPR058625">
    <property type="entry name" value="MdtA-like_BSH"/>
</dbReference>
<comment type="caution">
    <text evidence="7">The sequence shown here is derived from an EMBL/GenBank/DDBJ whole genome shotgun (WGS) entry which is preliminary data.</text>
</comment>
<feature type="domain" description="CusB-like beta-barrel" evidence="6">
    <location>
        <begin position="243"/>
        <end position="317"/>
    </location>
</feature>
<dbReference type="PANTHER" id="PTHR30469">
    <property type="entry name" value="MULTIDRUG RESISTANCE PROTEIN MDTA"/>
    <property type="match status" value="1"/>
</dbReference>
<feature type="coiled-coil region" evidence="2">
    <location>
        <begin position="117"/>
        <end position="189"/>
    </location>
</feature>
<dbReference type="Pfam" id="PF25917">
    <property type="entry name" value="BSH_RND"/>
    <property type="match status" value="1"/>
</dbReference>
<dbReference type="InterPro" id="IPR006143">
    <property type="entry name" value="RND_pump_MFP"/>
</dbReference>
<evidence type="ECO:0000256" key="1">
    <source>
        <dbReference type="ARBA" id="ARBA00009477"/>
    </source>
</evidence>